<comment type="caution">
    <text evidence="22">The sequence shown here is derived from an EMBL/GenBank/DDBJ whole genome shotgun (WGS) entry which is preliminary data.</text>
</comment>
<keyword evidence="8" id="KW-0507">mRNA processing</keyword>
<keyword evidence="14" id="KW-0389">IgE-binding protein</keyword>
<dbReference type="GO" id="GO:0006397">
    <property type="term" value="P:mRNA processing"/>
    <property type="evidence" value="ECO:0007669"/>
    <property type="project" value="UniProtKB-KW"/>
</dbReference>
<feature type="domain" description="Galectin" evidence="21">
    <location>
        <begin position="53"/>
        <end position="183"/>
    </location>
</feature>
<name>A0AA47NVY2_MERPO</name>
<dbReference type="SUPFAM" id="SSF49899">
    <property type="entry name" value="Concanavalin A-like lectins/glucanases"/>
    <property type="match status" value="1"/>
</dbReference>
<evidence type="ECO:0000256" key="10">
    <source>
        <dbReference type="ARBA" id="ARBA00022734"/>
    </source>
</evidence>
<evidence type="ECO:0000256" key="9">
    <source>
        <dbReference type="ARBA" id="ARBA00022728"/>
    </source>
</evidence>
<dbReference type="AlphaFoldDB" id="A0AA47NVY2"/>
<dbReference type="SMART" id="SM00276">
    <property type="entry name" value="GLECT"/>
    <property type="match status" value="1"/>
</dbReference>
<dbReference type="GO" id="GO:0045087">
    <property type="term" value="P:innate immune response"/>
    <property type="evidence" value="ECO:0007669"/>
    <property type="project" value="UniProtKB-KW"/>
</dbReference>
<keyword evidence="10 19" id="KW-0430">Lectin</keyword>
<keyword evidence="12" id="KW-0221">Differentiation</keyword>
<evidence type="ECO:0000256" key="3">
    <source>
        <dbReference type="ARBA" id="ARBA00004613"/>
    </source>
</evidence>
<evidence type="ECO:0000256" key="2">
    <source>
        <dbReference type="ARBA" id="ARBA00004496"/>
    </source>
</evidence>
<evidence type="ECO:0000256" key="17">
    <source>
        <dbReference type="ARBA" id="ARBA00023187"/>
    </source>
</evidence>
<evidence type="ECO:0000256" key="18">
    <source>
        <dbReference type="ARBA" id="ARBA00023242"/>
    </source>
</evidence>
<dbReference type="CDD" id="cd00070">
    <property type="entry name" value="GLECT"/>
    <property type="match status" value="1"/>
</dbReference>
<keyword evidence="4" id="KW-0963">Cytoplasm</keyword>
<dbReference type="GO" id="GO:0005737">
    <property type="term" value="C:cytoplasm"/>
    <property type="evidence" value="ECO:0007669"/>
    <property type="project" value="UniProtKB-SubCell"/>
</dbReference>
<dbReference type="GO" id="GO:0002548">
    <property type="term" value="P:monocyte chemotaxis"/>
    <property type="evidence" value="ECO:0007669"/>
    <property type="project" value="TreeGrafter"/>
</dbReference>
<proteinExistence type="predicted"/>
<comment type="subcellular location">
    <subcellularLocation>
        <location evidence="2">Cytoplasm</location>
    </subcellularLocation>
    <subcellularLocation>
        <location evidence="1">Nucleus</location>
    </subcellularLocation>
    <subcellularLocation>
        <location evidence="3">Secreted</location>
    </subcellularLocation>
</comment>
<dbReference type="GO" id="GO:0008380">
    <property type="term" value="P:RNA splicing"/>
    <property type="evidence" value="ECO:0007669"/>
    <property type="project" value="UniProtKB-KW"/>
</dbReference>
<gene>
    <name evidence="22" type="primary">Lgals3</name>
    <name evidence="22" type="ORF">N1851_022346</name>
</gene>
<dbReference type="GO" id="GO:0005681">
    <property type="term" value="C:spliceosomal complex"/>
    <property type="evidence" value="ECO:0007669"/>
    <property type="project" value="UniProtKB-KW"/>
</dbReference>
<accession>A0AA47NVY2</accession>
<dbReference type="PANTHER" id="PTHR11346">
    <property type="entry name" value="GALECTIN"/>
    <property type="match status" value="1"/>
</dbReference>
<dbReference type="FunFam" id="2.60.120.200:FF:000023">
    <property type="entry name" value="Galectin"/>
    <property type="match status" value="1"/>
</dbReference>
<keyword evidence="9" id="KW-0747">Spliceosome</keyword>
<keyword evidence="7" id="KW-0399">Innate immunity</keyword>
<evidence type="ECO:0000256" key="5">
    <source>
        <dbReference type="ARBA" id="ARBA00022525"/>
    </source>
</evidence>
<dbReference type="PROSITE" id="PS51304">
    <property type="entry name" value="GALECTIN"/>
    <property type="match status" value="1"/>
</dbReference>
<feature type="region of interest" description="Disordered" evidence="20">
    <location>
        <begin position="1"/>
        <end position="22"/>
    </location>
</feature>
<evidence type="ECO:0000256" key="15">
    <source>
        <dbReference type="ARBA" id="ARBA00022990"/>
    </source>
</evidence>
<dbReference type="GO" id="GO:0048246">
    <property type="term" value="P:macrophage chemotaxis"/>
    <property type="evidence" value="ECO:0007669"/>
    <property type="project" value="TreeGrafter"/>
</dbReference>
<evidence type="ECO:0000256" key="11">
    <source>
        <dbReference type="ARBA" id="ARBA00022737"/>
    </source>
</evidence>
<dbReference type="Pfam" id="PF00337">
    <property type="entry name" value="Gal-bind_lectin"/>
    <property type="match status" value="1"/>
</dbReference>
<dbReference type="InterPro" id="IPR001079">
    <property type="entry name" value="Galectin_CRD"/>
</dbReference>
<evidence type="ECO:0000259" key="21">
    <source>
        <dbReference type="PROSITE" id="PS51304"/>
    </source>
</evidence>
<evidence type="ECO:0000256" key="8">
    <source>
        <dbReference type="ARBA" id="ARBA00022664"/>
    </source>
</evidence>
<keyword evidence="11" id="KW-0677">Repeat</keyword>
<dbReference type="InterPro" id="IPR044156">
    <property type="entry name" value="Galectin-like"/>
</dbReference>
<evidence type="ECO:0000256" key="16">
    <source>
        <dbReference type="ARBA" id="ARBA00023157"/>
    </source>
</evidence>
<keyword evidence="17" id="KW-0508">mRNA splicing</keyword>
<reference evidence="22" key="1">
    <citation type="journal article" date="2023" name="Front. Mar. Sci.">
        <title>A new Merluccius polli reference genome to investigate the effects of global change in West African waters.</title>
        <authorList>
            <person name="Mateo J.L."/>
            <person name="Blanco-Fernandez C."/>
            <person name="Garcia-Vazquez E."/>
            <person name="Machado-Schiaffino G."/>
        </authorList>
    </citation>
    <scope>NUCLEOTIDE SEQUENCE</scope>
    <source>
        <strain evidence="22">C29</strain>
        <tissue evidence="22">Fin</tissue>
    </source>
</reference>
<keyword evidence="16" id="KW-1015">Disulfide bond</keyword>
<protein>
    <recommendedName>
        <fullName evidence="19">Galectin</fullName>
    </recommendedName>
</protein>
<dbReference type="InterPro" id="IPR013320">
    <property type="entry name" value="ConA-like_dom_sf"/>
</dbReference>
<dbReference type="PANTHER" id="PTHR11346:SF26">
    <property type="entry name" value="GALECTIN-3"/>
    <property type="match status" value="1"/>
</dbReference>
<evidence type="ECO:0000256" key="13">
    <source>
        <dbReference type="ARBA" id="ARBA00022859"/>
    </source>
</evidence>
<evidence type="ECO:0000256" key="19">
    <source>
        <dbReference type="RuleBase" id="RU102079"/>
    </source>
</evidence>
<keyword evidence="5" id="KW-0964">Secreted</keyword>
<keyword evidence="18" id="KW-0539">Nucleus</keyword>
<feature type="compositionally biased region" description="Basic residues" evidence="20">
    <location>
        <begin position="1"/>
        <end position="10"/>
    </location>
</feature>
<evidence type="ECO:0000256" key="12">
    <source>
        <dbReference type="ARBA" id="ARBA00022782"/>
    </source>
</evidence>
<organism evidence="22 23">
    <name type="scientific">Merluccius polli</name>
    <name type="common">Benguela hake</name>
    <name type="synonym">Merluccius cadenati</name>
    <dbReference type="NCBI Taxonomy" id="89951"/>
    <lineage>
        <taxon>Eukaryota</taxon>
        <taxon>Metazoa</taxon>
        <taxon>Chordata</taxon>
        <taxon>Craniata</taxon>
        <taxon>Vertebrata</taxon>
        <taxon>Euteleostomi</taxon>
        <taxon>Actinopterygii</taxon>
        <taxon>Neopterygii</taxon>
        <taxon>Teleostei</taxon>
        <taxon>Neoteleostei</taxon>
        <taxon>Acanthomorphata</taxon>
        <taxon>Zeiogadaria</taxon>
        <taxon>Gadariae</taxon>
        <taxon>Gadiformes</taxon>
        <taxon>Gadoidei</taxon>
        <taxon>Merlucciidae</taxon>
        <taxon>Merluccius</taxon>
    </lineage>
</organism>
<dbReference type="GO" id="GO:0048245">
    <property type="term" value="P:eosinophil chemotaxis"/>
    <property type="evidence" value="ECO:0007669"/>
    <property type="project" value="TreeGrafter"/>
</dbReference>
<dbReference type="EMBL" id="JAOPHQ010004035">
    <property type="protein sequence ID" value="KAK0140676.1"/>
    <property type="molecule type" value="Genomic_DNA"/>
</dbReference>
<dbReference type="Proteomes" id="UP001174136">
    <property type="component" value="Unassembled WGS sequence"/>
</dbReference>
<dbReference type="GO" id="GO:0001772">
    <property type="term" value="C:immunological synapse"/>
    <property type="evidence" value="ECO:0007669"/>
    <property type="project" value="TreeGrafter"/>
</dbReference>
<dbReference type="GO" id="GO:0043236">
    <property type="term" value="F:laminin binding"/>
    <property type="evidence" value="ECO:0007669"/>
    <property type="project" value="TreeGrafter"/>
</dbReference>
<dbReference type="GO" id="GO:0030154">
    <property type="term" value="P:cell differentiation"/>
    <property type="evidence" value="ECO:0007669"/>
    <property type="project" value="UniProtKB-KW"/>
</dbReference>
<dbReference type="Gene3D" id="2.60.120.200">
    <property type="match status" value="1"/>
</dbReference>
<keyword evidence="15" id="KW-0007">Acetylation</keyword>
<dbReference type="GO" id="GO:0050918">
    <property type="term" value="P:positive chemotaxis"/>
    <property type="evidence" value="ECO:0007669"/>
    <property type="project" value="TreeGrafter"/>
</dbReference>
<evidence type="ECO:0000256" key="4">
    <source>
        <dbReference type="ARBA" id="ARBA00022490"/>
    </source>
</evidence>
<dbReference type="GO" id="GO:0030593">
    <property type="term" value="P:neutrophil chemotaxis"/>
    <property type="evidence" value="ECO:0007669"/>
    <property type="project" value="TreeGrafter"/>
</dbReference>
<evidence type="ECO:0000313" key="22">
    <source>
        <dbReference type="EMBL" id="KAK0140676.1"/>
    </source>
</evidence>
<sequence length="186" mass="21893">MDRQTYRRTGRQAVRPADRPIDGQTDRWTDRWIDIWIDYRLTIRQRDRHVVPYKQTLPSGVYDKLLITIKGTVKPQAHMMTMDLSTPRDIAFHFNVRFNEAGKKVIVRNNETSKKWGKEERDGQFPFVHGKPFEMKVLCTNQAYRVAVNGSHLLEFHHRNRDLRSINNMAIHGDLTLSAVQLDRLP</sequence>
<dbReference type="GO" id="GO:0045806">
    <property type="term" value="P:negative regulation of endocytosis"/>
    <property type="evidence" value="ECO:0007669"/>
    <property type="project" value="TreeGrafter"/>
</dbReference>
<evidence type="ECO:0000256" key="1">
    <source>
        <dbReference type="ARBA" id="ARBA00004123"/>
    </source>
</evidence>
<evidence type="ECO:0000256" key="7">
    <source>
        <dbReference type="ARBA" id="ARBA00022588"/>
    </source>
</evidence>
<dbReference type="SMART" id="SM00908">
    <property type="entry name" value="Gal-bind_lectin"/>
    <property type="match status" value="1"/>
</dbReference>
<evidence type="ECO:0000256" key="6">
    <source>
        <dbReference type="ARBA" id="ARBA00022553"/>
    </source>
</evidence>
<dbReference type="GO" id="GO:0005615">
    <property type="term" value="C:extracellular space"/>
    <property type="evidence" value="ECO:0007669"/>
    <property type="project" value="TreeGrafter"/>
</dbReference>
<dbReference type="GO" id="GO:0090280">
    <property type="term" value="P:positive regulation of calcium ion import"/>
    <property type="evidence" value="ECO:0007669"/>
    <property type="project" value="TreeGrafter"/>
</dbReference>
<evidence type="ECO:0000256" key="14">
    <source>
        <dbReference type="ARBA" id="ARBA00022972"/>
    </source>
</evidence>
<keyword evidence="6" id="KW-0597">Phosphoprotein</keyword>
<dbReference type="GO" id="GO:0019863">
    <property type="term" value="F:IgE binding"/>
    <property type="evidence" value="ECO:0007669"/>
    <property type="project" value="UniProtKB-KW"/>
</dbReference>
<evidence type="ECO:0000256" key="20">
    <source>
        <dbReference type="SAM" id="MobiDB-lite"/>
    </source>
</evidence>
<evidence type="ECO:0000313" key="23">
    <source>
        <dbReference type="Proteomes" id="UP001174136"/>
    </source>
</evidence>
<keyword evidence="23" id="KW-1185">Reference proteome</keyword>
<keyword evidence="13" id="KW-0391">Immunity</keyword>
<dbReference type="GO" id="GO:0048030">
    <property type="term" value="F:disaccharide binding"/>
    <property type="evidence" value="ECO:0007669"/>
    <property type="project" value="TreeGrafter"/>
</dbReference>
<dbReference type="GO" id="GO:2001237">
    <property type="term" value="P:negative regulation of extrinsic apoptotic signaling pathway"/>
    <property type="evidence" value="ECO:0007669"/>
    <property type="project" value="TreeGrafter"/>
</dbReference>